<keyword evidence="1" id="KW-0472">Membrane</keyword>
<keyword evidence="3" id="KW-1185">Reference proteome</keyword>
<keyword evidence="1" id="KW-1133">Transmembrane helix</keyword>
<name>A0A892ZJ81_9NEIS</name>
<dbReference type="AlphaFoldDB" id="A0A892ZJ81"/>
<sequence length="89" mass="9579">MPNDINNPKQIEIIPGSSGYESGSLQKAITQNPAYSSEGLSTDLTSVGFIMIAIGALILGFVAVINMFIPKKTKAELAKLRNARRKKSN</sequence>
<organism evidence="2 3">
    <name type="scientific">Paralysiella testudinis</name>
    <dbReference type="NCBI Taxonomy" id="2809020"/>
    <lineage>
        <taxon>Bacteria</taxon>
        <taxon>Pseudomonadati</taxon>
        <taxon>Pseudomonadota</taxon>
        <taxon>Betaproteobacteria</taxon>
        <taxon>Neisseriales</taxon>
        <taxon>Neisseriaceae</taxon>
        <taxon>Paralysiella</taxon>
    </lineage>
</organism>
<dbReference type="KEGG" id="ptes:JQU52_03785"/>
<reference evidence="2" key="1">
    <citation type="submission" date="2021-02" db="EMBL/GenBank/DDBJ databases">
        <title>Neisseriaceae sp. 26B isolated from the cloaca of a Common Toad-headed Turtle (Mesoclemmys nasuta).</title>
        <authorList>
            <person name="Spergser J."/>
            <person name="Busse H.-J."/>
        </authorList>
    </citation>
    <scope>NUCLEOTIDE SEQUENCE</scope>
    <source>
        <strain evidence="2">26B</strain>
    </source>
</reference>
<evidence type="ECO:0000313" key="2">
    <source>
        <dbReference type="EMBL" id="QRQ82530.1"/>
    </source>
</evidence>
<feature type="transmembrane region" description="Helical" evidence="1">
    <location>
        <begin position="47"/>
        <end position="69"/>
    </location>
</feature>
<dbReference type="EMBL" id="CP069798">
    <property type="protein sequence ID" value="QRQ82530.1"/>
    <property type="molecule type" value="Genomic_DNA"/>
</dbReference>
<dbReference type="Proteomes" id="UP000653156">
    <property type="component" value="Chromosome"/>
</dbReference>
<evidence type="ECO:0000256" key="1">
    <source>
        <dbReference type="SAM" id="Phobius"/>
    </source>
</evidence>
<evidence type="ECO:0000313" key="3">
    <source>
        <dbReference type="Proteomes" id="UP000653156"/>
    </source>
</evidence>
<accession>A0A892ZJ81</accession>
<keyword evidence="1" id="KW-0812">Transmembrane</keyword>
<protein>
    <submittedName>
        <fullName evidence="2">Uncharacterized protein</fullName>
    </submittedName>
</protein>
<dbReference type="RefSeq" id="WP_230339814.1">
    <property type="nucleotide sequence ID" value="NZ_CP069798.1"/>
</dbReference>
<gene>
    <name evidence="2" type="ORF">JQU52_03785</name>
</gene>
<proteinExistence type="predicted"/>